<dbReference type="InterPro" id="IPR012094">
    <property type="entry name" value="tRNA_Ile_lys_synt"/>
</dbReference>
<dbReference type="AlphaFoldDB" id="A0A3D8SHK1"/>
<keyword evidence="4" id="KW-0547">Nucleotide-binding</keyword>
<dbReference type="EC" id="6.3.4.19" evidence="1"/>
<organism evidence="8 9">
    <name type="scientific">Coleophoma crateriformis</name>
    <dbReference type="NCBI Taxonomy" id="565419"/>
    <lineage>
        <taxon>Eukaryota</taxon>
        <taxon>Fungi</taxon>
        <taxon>Dikarya</taxon>
        <taxon>Ascomycota</taxon>
        <taxon>Pezizomycotina</taxon>
        <taxon>Leotiomycetes</taxon>
        <taxon>Helotiales</taxon>
        <taxon>Dermateaceae</taxon>
        <taxon>Coleophoma</taxon>
    </lineage>
</organism>
<evidence type="ECO:0000256" key="3">
    <source>
        <dbReference type="ARBA" id="ARBA00022694"/>
    </source>
</evidence>
<dbReference type="CDD" id="cd01992">
    <property type="entry name" value="TilS_N"/>
    <property type="match status" value="1"/>
</dbReference>
<gene>
    <name evidence="8" type="ORF">BP5796_04077</name>
</gene>
<evidence type="ECO:0000313" key="9">
    <source>
        <dbReference type="Proteomes" id="UP000256328"/>
    </source>
</evidence>
<dbReference type="InterPro" id="IPR014729">
    <property type="entry name" value="Rossmann-like_a/b/a_fold"/>
</dbReference>
<name>A0A3D8SHK1_9HELO</name>
<protein>
    <recommendedName>
        <fullName evidence="1">tRNA(Ile)-lysidine synthetase</fullName>
        <ecNumber evidence="1">6.3.4.19</ecNumber>
    </recommendedName>
</protein>
<evidence type="ECO:0000256" key="5">
    <source>
        <dbReference type="ARBA" id="ARBA00022840"/>
    </source>
</evidence>
<dbReference type="InterPro" id="IPR011063">
    <property type="entry name" value="TilS/TtcA_N"/>
</dbReference>
<evidence type="ECO:0000256" key="1">
    <source>
        <dbReference type="ARBA" id="ARBA00013267"/>
    </source>
</evidence>
<dbReference type="NCBIfam" id="TIGR02432">
    <property type="entry name" value="lysidine_TilS_N"/>
    <property type="match status" value="1"/>
</dbReference>
<dbReference type="InterPro" id="IPR012795">
    <property type="entry name" value="tRNA_Ile_lys_synt_N"/>
</dbReference>
<proteinExistence type="inferred from homology"/>
<dbReference type="GO" id="GO:0008033">
    <property type="term" value="P:tRNA processing"/>
    <property type="evidence" value="ECO:0007669"/>
    <property type="project" value="UniProtKB-KW"/>
</dbReference>
<comment type="catalytic activity">
    <reaction evidence="6">
        <text>cytidine(34) in tRNA(Ile2) + L-lysine + ATP = lysidine(34) in tRNA(Ile2) + AMP + diphosphate + H(+)</text>
        <dbReference type="Rhea" id="RHEA:43744"/>
        <dbReference type="Rhea" id="RHEA-COMP:10625"/>
        <dbReference type="Rhea" id="RHEA-COMP:10670"/>
        <dbReference type="ChEBI" id="CHEBI:15378"/>
        <dbReference type="ChEBI" id="CHEBI:30616"/>
        <dbReference type="ChEBI" id="CHEBI:32551"/>
        <dbReference type="ChEBI" id="CHEBI:33019"/>
        <dbReference type="ChEBI" id="CHEBI:82748"/>
        <dbReference type="ChEBI" id="CHEBI:83665"/>
        <dbReference type="ChEBI" id="CHEBI:456215"/>
        <dbReference type="EC" id="6.3.4.19"/>
    </reaction>
</comment>
<dbReference type="OrthoDB" id="434144at2759"/>
<dbReference type="PANTHER" id="PTHR43033">
    <property type="entry name" value="TRNA(ILE)-LYSIDINE SYNTHASE-RELATED"/>
    <property type="match status" value="1"/>
</dbReference>
<dbReference type="Pfam" id="PF01171">
    <property type="entry name" value="ATP_bind_3"/>
    <property type="match status" value="1"/>
</dbReference>
<dbReference type="PANTHER" id="PTHR43033:SF1">
    <property type="entry name" value="TRNA(ILE)-LYSIDINE SYNTHASE-RELATED"/>
    <property type="match status" value="1"/>
</dbReference>
<dbReference type="Gene3D" id="3.40.50.620">
    <property type="entry name" value="HUPs"/>
    <property type="match status" value="1"/>
</dbReference>
<evidence type="ECO:0000256" key="4">
    <source>
        <dbReference type="ARBA" id="ARBA00022741"/>
    </source>
</evidence>
<dbReference type="Proteomes" id="UP000256328">
    <property type="component" value="Unassembled WGS sequence"/>
</dbReference>
<dbReference type="EMBL" id="PDLN01000005">
    <property type="protein sequence ID" value="RDW85752.1"/>
    <property type="molecule type" value="Genomic_DNA"/>
</dbReference>
<keyword evidence="3" id="KW-0819">tRNA processing</keyword>
<keyword evidence="5" id="KW-0067">ATP-binding</keyword>
<feature type="domain" description="tRNA(Ile)-lysidine/2-thiocytidine synthase N-terminal" evidence="7">
    <location>
        <begin position="43"/>
        <end position="287"/>
    </location>
</feature>
<dbReference type="HAMAP" id="MF_01161">
    <property type="entry name" value="tRNA_Ile_lys_synt"/>
    <property type="match status" value="1"/>
</dbReference>
<dbReference type="GO" id="GO:0005524">
    <property type="term" value="F:ATP binding"/>
    <property type="evidence" value="ECO:0007669"/>
    <property type="project" value="UniProtKB-KW"/>
</dbReference>
<reference evidence="8 9" key="1">
    <citation type="journal article" date="2018" name="IMA Fungus">
        <title>IMA Genome-F 9: Draft genome sequence of Annulohypoxylon stygium, Aspergillus mulundensis, Berkeleyomyces basicola (syn. Thielaviopsis basicola), Ceratocystis smalleyi, two Cercospora beticola strains, Coleophoma cylindrospora, Fusarium fracticaudum, Phialophora cf. hyalina, and Morchella septimelata.</title>
        <authorList>
            <person name="Wingfield B.D."/>
            <person name="Bills G.F."/>
            <person name="Dong Y."/>
            <person name="Huang W."/>
            <person name="Nel W.J."/>
            <person name="Swalarsk-Parry B.S."/>
            <person name="Vaghefi N."/>
            <person name="Wilken P.M."/>
            <person name="An Z."/>
            <person name="de Beer Z.W."/>
            <person name="De Vos L."/>
            <person name="Chen L."/>
            <person name="Duong T.A."/>
            <person name="Gao Y."/>
            <person name="Hammerbacher A."/>
            <person name="Kikkert J.R."/>
            <person name="Li Y."/>
            <person name="Li H."/>
            <person name="Li K."/>
            <person name="Li Q."/>
            <person name="Liu X."/>
            <person name="Ma X."/>
            <person name="Naidoo K."/>
            <person name="Pethybridge S.J."/>
            <person name="Sun J."/>
            <person name="Steenkamp E.T."/>
            <person name="van der Nest M.A."/>
            <person name="van Wyk S."/>
            <person name="Wingfield M.J."/>
            <person name="Xiong C."/>
            <person name="Yue Q."/>
            <person name="Zhang X."/>
        </authorList>
    </citation>
    <scope>NUCLEOTIDE SEQUENCE [LARGE SCALE GENOMIC DNA]</scope>
    <source>
        <strain evidence="8 9">BP5796</strain>
    </source>
</reference>
<evidence type="ECO:0000259" key="7">
    <source>
        <dbReference type="Pfam" id="PF01171"/>
    </source>
</evidence>
<evidence type="ECO:0000256" key="2">
    <source>
        <dbReference type="ARBA" id="ARBA00022598"/>
    </source>
</evidence>
<dbReference type="SUPFAM" id="SSF52402">
    <property type="entry name" value="Adenine nucleotide alpha hydrolases-like"/>
    <property type="match status" value="1"/>
</dbReference>
<keyword evidence="9" id="KW-1185">Reference proteome</keyword>
<sequence>MGVPARTIPSNAHVVSIAAFGEAFSRIWRPRAHHFRGVGPINIGLAISGGVDSMALAALCSQWLKSSTDASEATSLSISRELHSRLRLHAFVVDHGVRYGSAVEAQSVTKALTDMGISTKVLTIQWPKNSNPASQANFESLARTSRFQILGKACKSLDIDSLFLAHHRDDQAETVLMRLIDGHRGSGLTGIEEHSSIPECYGMHGVHESGGLDNSIPTEEKPGPGKMIKNVPTLAPPRCETGGIMIFRPLLSFSKDDLIATCQLMQVPWFEDHTNSDPTITRRNAVRYMYKNHVFPAALSKESIISLSLAVRTKVELRKRIADELFCKTRIWDFDTKAGTVCINFPAMSELTPGHNISSPEQRNIATLLLRRILSLVSPEEHIPLSSLHGTLPRIFPRFCSVTTPLTQSTFTVAGVKFQKKSVPPKAENCARDCNSHQKEAWKLSRQPHHSKISLQPSISIPPHPYTEDFREHQDQWTLPWTLYDGRFWIRVKNHTSFHLSIRPFRQADLAPLKTSLSTGANNAIEMFLEKKYEKEMSKKQTPLQQLLSEVAPGDVRWTLPAIVRVVDGGGEKILGLPSLGIMGHGDLEGIGWEVRYKKINWESCRVSGGMGQDTQAISLEGT</sequence>
<comment type="caution">
    <text evidence="8">The sequence shown here is derived from an EMBL/GenBank/DDBJ whole genome shotgun (WGS) entry which is preliminary data.</text>
</comment>
<dbReference type="GO" id="GO:0032267">
    <property type="term" value="F:tRNA(Ile)-lysidine synthase activity"/>
    <property type="evidence" value="ECO:0007669"/>
    <property type="project" value="UniProtKB-EC"/>
</dbReference>
<evidence type="ECO:0000313" key="8">
    <source>
        <dbReference type="EMBL" id="RDW85752.1"/>
    </source>
</evidence>
<keyword evidence="2" id="KW-0436">Ligase</keyword>
<accession>A0A3D8SHK1</accession>
<evidence type="ECO:0000256" key="6">
    <source>
        <dbReference type="ARBA" id="ARBA00048539"/>
    </source>
</evidence>